<dbReference type="AlphaFoldDB" id="A0A0U5GRP9"/>
<dbReference type="Proteomes" id="UP000054771">
    <property type="component" value="Unassembled WGS sequence"/>
</dbReference>
<sequence>MQHSLTLPSIAVTQTRPVASILEGAQERQSTSVVQCSAAKQQTRLDRWFVSPSTLLIEAGAIFHLARWALLDTLTLDLAFWQSSQPDAQVGTHGPAMVIDPDCRWNLVTGVVICLIP</sequence>
<evidence type="ECO:0000313" key="2">
    <source>
        <dbReference type="Proteomes" id="UP000054771"/>
    </source>
</evidence>
<reference evidence="2" key="1">
    <citation type="journal article" date="2016" name="Genome Announc.">
        <title>Draft genome sequences of fungus Aspergillus calidoustus.</title>
        <authorList>
            <person name="Horn F."/>
            <person name="Linde J."/>
            <person name="Mattern D.J."/>
            <person name="Walther G."/>
            <person name="Guthke R."/>
            <person name="Scherlach K."/>
            <person name="Martin K."/>
            <person name="Brakhage A.A."/>
            <person name="Petzke L."/>
            <person name="Valiante V."/>
        </authorList>
    </citation>
    <scope>NUCLEOTIDE SEQUENCE [LARGE SCALE GENOMIC DNA]</scope>
    <source>
        <strain evidence="2">SF006504</strain>
    </source>
</reference>
<keyword evidence="2" id="KW-1185">Reference proteome</keyword>
<proteinExistence type="predicted"/>
<name>A0A0U5GRP9_ASPCI</name>
<evidence type="ECO:0000313" key="1">
    <source>
        <dbReference type="EMBL" id="CEN62293.1"/>
    </source>
</evidence>
<protein>
    <submittedName>
        <fullName evidence="1">Uncharacterized protein</fullName>
    </submittedName>
</protein>
<dbReference type="EMBL" id="CDMC01000007">
    <property type="protein sequence ID" value="CEN62293.1"/>
    <property type="molecule type" value="Genomic_DNA"/>
</dbReference>
<gene>
    <name evidence="1" type="ORF">ASPCAL08930</name>
</gene>
<organism evidence="1 2">
    <name type="scientific">Aspergillus calidoustus</name>
    <dbReference type="NCBI Taxonomy" id="454130"/>
    <lineage>
        <taxon>Eukaryota</taxon>
        <taxon>Fungi</taxon>
        <taxon>Dikarya</taxon>
        <taxon>Ascomycota</taxon>
        <taxon>Pezizomycotina</taxon>
        <taxon>Eurotiomycetes</taxon>
        <taxon>Eurotiomycetidae</taxon>
        <taxon>Eurotiales</taxon>
        <taxon>Aspergillaceae</taxon>
        <taxon>Aspergillus</taxon>
        <taxon>Aspergillus subgen. Nidulantes</taxon>
    </lineage>
</organism>
<accession>A0A0U5GRP9</accession>